<accession>A0ABT5F4L6</accession>
<name>A0ABT5F4L6_9BACT</name>
<sequence length="120" mass="12423">MSRWVARAALVLGLAEGPRAHAGEPENVSKAREARSQRERALRAWGPSLLVGVTGAATEEVKATVDDNPLALGMKEVVLDEEGAPAASASAAPGPLPASEAKTVKPLPSATTKKTRDLGY</sequence>
<dbReference type="EMBL" id="JAQNDO010000001">
    <property type="protein sequence ID" value="MDC0749030.1"/>
    <property type="molecule type" value="Genomic_DNA"/>
</dbReference>
<evidence type="ECO:0000313" key="2">
    <source>
        <dbReference type="EMBL" id="MDC0749030.1"/>
    </source>
</evidence>
<comment type="caution">
    <text evidence="2">The sequence shown here is derived from an EMBL/GenBank/DDBJ whole genome shotgun (WGS) entry which is preliminary data.</text>
</comment>
<protein>
    <submittedName>
        <fullName evidence="2">Uncharacterized protein</fullName>
    </submittedName>
</protein>
<organism evidence="2 3">
    <name type="scientific">Polyangium mundeleinium</name>
    <dbReference type="NCBI Taxonomy" id="2995306"/>
    <lineage>
        <taxon>Bacteria</taxon>
        <taxon>Pseudomonadati</taxon>
        <taxon>Myxococcota</taxon>
        <taxon>Polyangia</taxon>
        <taxon>Polyangiales</taxon>
        <taxon>Polyangiaceae</taxon>
        <taxon>Polyangium</taxon>
    </lineage>
</organism>
<feature type="region of interest" description="Disordered" evidence="1">
    <location>
        <begin position="16"/>
        <end position="35"/>
    </location>
</feature>
<dbReference type="RefSeq" id="WP_271928423.1">
    <property type="nucleotide sequence ID" value="NZ_JAQNDO010000001.1"/>
</dbReference>
<keyword evidence="3" id="KW-1185">Reference proteome</keyword>
<proteinExistence type="predicted"/>
<dbReference type="Proteomes" id="UP001221411">
    <property type="component" value="Unassembled WGS sequence"/>
</dbReference>
<evidence type="ECO:0000313" key="3">
    <source>
        <dbReference type="Proteomes" id="UP001221411"/>
    </source>
</evidence>
<feature type="compositionally biased region" description="Basic and acidic residues" evidence="1">
    <location>
        <begin position="18"/>
        <end position="35"/>
    </location>
</feature>
<feature type="region of interest" description="Disordered" evidence="1">
    <location>
        <begin position="83"/>
        <end position="120"/>
    </location>
</feature>
<feature type="compositionally biased region" description="Low complexity" evidence="1">
    <location>
        <begin position="84"/>
        <end position="101"/>
    </location>
</feature>
<evidence type="ECO:0000256" key="1">
    <source>
        <dbReference type="SAM" id="MobiDB-lite"/>
    </source>
</evidence>
<gene>
    <name evidence="2" type="ORF">POL67_47315</name>
</gene>
<reference evidence="2 3" key="1">
    <citation type="submission" date="2022-11" db="EMBL/GenBank/DDBJ databases">
        <title>Minimal conservation of predation-associated metabolite biosynthetic gene clusters underscores biosynthetic potential of Myxococcota including descriptions for ten novel species: Archangium lansinium sp. nov., Myxococcus landrumus sp. nov., Nannocystis bai.</title>
        <authorList>
            <person name="Ahearne A."/>
            <person name="Stevens C."/>
            <person name="Dowd S."/>
        </authorList>
    </citation>
    <scope>NUCLEOTIDE SEQUENCE [LARGE SCALE GENOMIC DNA]</scope>
    <source>
        <strain evidence="2 3">RJM3</strain>
    </source>
</reference>